<dbReference type="PROSITE" id="PS50949">
    <property type="entry name" value="HTH_GNTR"/>
    <property type="match status" value="1"/>
</dbReference>
<dbReference type="InterPro" id="IPR000524">
    <property type="entry name" value="Tscrpt_reg_HTH_GntR"/>
</dbReference>
<evidence type="ECO:0000256" key="1">
    <source>
        <dbReference type="ARBA" id="ARBA00023015"/>
    </source>
</evidence>
<keyword evidence="6" id="KW-1185">Reference proteome</keyword>
<sequence>MSSPDAISLLRTQSLTTLVHEELEQRIAAGRLLPGTPLRESAIATDMGISRGPVREAFRMLEERGLVMFEKNCGVRVRQLDLEQATHIYQVRIPLEGLIGELVTQNLSSDATNQVRLVLEEMAERVAHQDVPAYTDLNFRFHDLLAKFTGNPALYDTYRRLVVQLKLFRSYTFRHSPETIGVSLREHTAIFEAIVSLNVLLAGELLRQHAKDSLQRLRAVAQPS</sequence>
<dbReference type="SUPFAM" id="SSF48008">
    <property type="entry name" value="GntR ligand-binding domain-like"/>
    <property type="match status" value="1"/>
</dbReference>
<feature type="domain" description="HTH gntR-type" evidence="4">
    <location>
        <begin position="13"/>
        <end position="80"/>
    </location>
</feature>
<evidence type="ECO:0000259" key="4">
    <source>
        <dbReference type="PROSITE" id="PS50949"/>
    </source>
</evidence>
<gene>
    <name evidence="5" type="ORF">DNJ96_01515</name>
</gene>
<evidence type="ECO:0000256" key="3">
    <source>
        <dbReference type="ARBA" id="ARBA00023163"/>
    </source>
</evidence>
<evidence type="ECO:0000313" key="5">
    <source>
        <dbReference type="EMBL" id="TBU99995.1"/>
    </source>
</evidence>
<reference evidence="5 6" key="1">
    <citation type="submission" date="2018-06" db="EMBL/GenBank/DDBJ databases">
        <title>Three novel Pseudomonas species isolated from symptomatic oak.</title>
        <authorList>
            <person name="Bueno-Gonzalez V."/>
            <person name="Brady C."/>
        </authorList>
    </citation>
    <scope>NUCLEOTIDE SEQUENCE [LARGE SCALE GENOMIC DNA]</scope>
    <source>
        <strain evidence="5 6">P17C</strain>
    </source>
</reference>
<comment type="caution">
    <text evidence="5">The sequence shown here is derived from an EMBL/GenBank/DDBJ whole genome shotgun (WGS) entry which is preliminary data.</text>
</comment>
<dbReference type="OrthoDB" id="9799812at2"/>
<keyword evidence="2" id="KW-0238">DNA-binding</keyword>
<dbReference type="InterPro" id="IPR036390">
    <property type="entry name" value="WH_DNA-bd_sf"/>
</dbReference>
<accession>A0A4Q9RGH4</accession>
<dbReference type="InterPro" id="IPR036388">
    <property type="entry name" value="WH-like_DNA-bd_sf"/>
</dbReference>
<dbReference type="AlphaFoldDB" id="A0A4Q9RGH4"/>
<dbReference type="Proteomes" id="UP000292639">
    <property type="component" value="Unassembled WGS sequence"/>
</dbReference>
<dbReference type="SUPFAM" id="SSF46785">
    <property type="entry name" value="Winged helix' DNA-binding domain"/>
    <property type="match status" value="1"/>
</dbReference>
<dbReference type="Pfam" id="PF07729">
    <property type="entry name" value="FCD"/>
    <property type="match status" value="1"/>
</dbReference>
<dbReference type="PANTHER" id="PTHR43537:SF49">
    <property type="entry name" value="TRANSCRIPTIONAL REGULATORY PROTEIN"/>
    <property type="match status" value="1"/>
</dbReference>
<evidence type="ECO:0000256" key="2">
    <source>
        <dbReference type="ARBA" id="ARBA00023125"/>
    </source>
</evidence>
<proteinExistence type="predicted"/>
<protein>
    <submittedName>
        <fullName evidence="5">GntR family transcriptional regulator</fullName>
    </submittedName>
</protein>
<keyword evidence="1" id="KW-0805">Transcription regulation</keyword>
<dbReference type="Gene3D" id="1.20.120.530">
    <property type="entry name" value="GntR ligand-binding domain-like"/>
    <property type="match status" value="1"/>
</dbReference>
<evidence type="ECO:0000313" key="6">
    <source>
        <dbReference type="Proteomes" id="UP000292639"/>
    </source>
</evidence>
<name>A0A4Q9RGH4_9GAMM</name>
<dbReference type="SMART" id="SM00345">
    <property type="entry name" value="HTH_GNTR"/>
    <property type="match status" value="1"/>
</dbReference>
<dbReference type="InterPro" id="IPR008920">
    <property type="entry name" value="TF_FadR/GntR_C"/>
</dbReference>
<dbReference type="PANTHER" id="PTHR43537">
    <property type="entry name" value="TRANSCRIPTIONAL REGULATOR, GNTR FAMILY"/>
    <property type="match status" value="1"/>
</dbReference>
<dbReference type="GO" id="GO:0003677">
    <property type="term" value="F:DNA binding"/>
    <property type="evidence" value="ECO:0007669"/>
    <property type="project" value="UniProtKB-KW"/>
</dbReference>
<dbReference type="SMART" id="SM00895">
    <property type="entry name" value="FCD"/>
    <property type="match status" value="1"/>
</dbReference>
<organism evidence="5 6">
    <name type="scientific">Stutzerimonas kirkiae</name>
    <dbReference type="NCBI Taxonomy" id="2211392"/>
    <lineage>
        <taxon>Bacteria</taxon>
        <taxon>Pseudomonadati</taxon>
        <taxon>Pseudomonadota</taxon>
        <taxon>Gammaproteobacteria</taxon>
        <taxon>Pseudomonadales</taxon>
        <taxon>Pseudomonadaceae</taxon>
        <taxon>Stutzerimonas</taxon>
    </lineage>
</organism>
<dbReference type="GO" id="GO:0003700">
    <property type="term" value="F:DNA-binding transcription factor activity"/>
    <property type="evidence" value="ECO:0007669"/>
    <property type="project" value="InterPro"/>
</dbReference>
<dbReference type="Pfam" id="PF00392">
    <property type="entry name" value="GntR"/>
    <property type="match status" value="1"/>
</dbReference>
<keyword evidence="3" id="KW-0804">Transcription</keyword>
<dbReference type="Gene3D" id="1.10.10.10">
    <property type="entry name" value="Winged helix-like DNA-binding domain superfamily/Winged helix DNA-binding domain"/>
    <property type="match status" value="1"/>
</dbReference>
<dbReference type="RefSeq" id="WP_131183087.1">
    <property type="nucleotide sequence ID" value="NZ_QJUO01000002.1"/>
</dbReference>
<dbReference type="InterPro" id="IPR011711">
    <property type="entry name" value="GntR_C"/>
</dbReference>
<dbReference type="EMBL" id="QJUP01000001">
    <property type="protein sequence ID" value="TBU99995.1"/>
    <property type="molecule type" value="Genomic_DNA"/>
</dbReference>